<organism evidence="9 10">
    <name type="scientific">Laetiporus sulphureus 93-53</name>
    <dbReference type="NCBI Taxonomy" id="1314785"/>
    <lineage>
        <taxon>Eukaryota</taxon>
        <taxon>Fungi</taxon>
        <taxon>Dikarya</taxon>
        <taxon>Basidiomycota</taxon>
        <taxon>Agaricomycotina</taxon>
        <taxon>Agaricomycetes</taxon>
        <taxon>Polyporales</taxon>
        <taxon>Laetiporus</taxon>
    </lineage>
</organism>
<name>A0A165HP20_9APHY</name>
<evidence type="ECO:0000313" key="9">
    <source>
        <dbReference type="EMBL" id="KZT11993.1"/>
    </source>
</evidence>
<gene>
    <name evidence="9" type="ORF">LAESUDRAFT_808911</name>
</gene>
<feature type="domain" description="DNA polymerase alpha/delta/epsilon subunit B" evidence="7">
    <location>
        <begin position="314"/>
        <end position="544"/>
    </location>
</feature>
<dbReference type="STRING" id="1314785.A0A165HP20"/>
<dbReference type="Pfam" id="PF04042">
    <property type="entry name" value="DNA_pol_E_B"/>
    <property type="match status" value="1"/>
</dbReference>
<dbReference type="InterPro" id="IPR007185">
    <property type="entry name" value="DNA_pol_a/d/e_bsu"/>
</dbReference>
<evidence type="ECO:0000259" key="7">
    <source>
        <dbReference type="Pfam" id="PF04042"/>
    </source>
</evidence>
<evidence type="ECO:0000313" key="10">
    <source>
        <dbReference type="Proteomes" id="UP000076871"/>
    </source>
</evidence>
<dbReference type="FunCoup" id="A0A165HP20">
    <property type="interactions" value="179"/>
</dbReference>
<keyword evidence="10" id="KW-1185">Reference proteome</keyword>
<keyword evidence="4 6" id="KW-0235">DNA replication</keyword>
<dbReference type="OrthoDB" id="336885at2759"/>
<comment type="function">
    <text evidence="6">Accessory subunit of the DNA polymerase alpha complex (also known as the alpha DNA polymerase-primase complex) which plays an essential role in the initiation of DNA synthesis.</text>
</comment>
<dbReference type="PIRSF" id="PIRSF018300">
    <property type="entry name" value="DNA_pol_alph_2"/>
    <property type="match status" value="1"/>
</dbReference>
<evidence type="ECO:0000259" key="8">
    <source>
        <dbReference type="Pfam" id="PF22062"/>
    </source>
</evidence>
<dbReference type="GO" id="GO:0006270">
    <property type="term" value="P:DNA replication initiation"/>
    <property type="evidence" value="ECO:0007669"/>
    <property type="project" value="TreeGrafter"/>
</dbReference>
<evidence type="ECO:0000256" key="4">
    <source>
        <dbReference type="ARBA" id="ARBA00022705"/>
    </source>
</evidence>
<evidence type="ECO:0000256" key="2">
    <source>
        <dbReference type="ARBA" id="ARBA00007299"/>
    </source>
</evidence>
<dbReference type="Pfam" id="PF22062">
    <property type="entry name" value="OB_DPOA2"/>
    <property type="match status" value="1"/>
</dbReference>
<dbReference type="PANTHER" id="PTHR23061">
    <property type="entry name" value="DNA POLYMERASE 2 ALPHA 70 KDA SUBUNIT"/>
    <property type="match status" value="1"/>
</dbReference>
<evidence type="ECO:0000256" key="1">
    <source>
        <dbReference type="ARBA" id="ARBA00004123"/>
    </source>
</evidence>
<sequence>MASTDAFVLQQEILEKFGTVLDEKLAPECVRLCQMFNLSAEDLLYKWEVLVLGAARVFPPDMIPALKAKCQSDIAKANTARQKLKSGFNGSFGRTRGAFGRLNTRLNGQTVQGTPTKPNVQRQDGLGVALGEDMKVPVAGPSKVKFIGPTIDEDLRKRRAYRYMYEKVYERSTALDRRIDEFGELVMEHYHIEELGDPTAATEEEVTIVGRITLDSETSAGPVKLNEAALTLESSRMMGSGARVPLRFDPNVKVRQGKQGVGGIGLFPGAIVALRGKNGGGGWFSVTEILALPPLKACRDAAAPPHPGSSFSMVVACGPFTPDTDFQYKNWHRLLAKIKAEKPNVMLLLGPFIDAAHPFIKEGEIDVSPYDIFREIVVANLMDFLASSPGSLILIVSSVRDIISDHAVFPQCEMDAEFSSDPRIRFLPNPCRFSLNNVTFGVSSVDVLFHLRKEEFFKRAEEIESVIPEAGDVQPNDAMSNACRHLLQQRSFYPLFPVPLELAHEVNLDVTHLKGLDLCAGEGVEKDKAPEVLITPSRLKHFSKHVDSTVVVNPSFLTKGTFAKLTCDGTVVTEILRLE</sequence>
<keyword evidence="5 6" id="KW-0539">Nucleus</keyword>
<dbReference type="Gene3D" id="3.60.21.60">
    <property type="match status" value="2"/>
</dbReference>
<dbReference type="RefSeq" id="XP_040769641.1">
    <property type="nucleotide sequence ID" value="XM_040914103.1"/>
</dbReference>
<dbReference type="AlphaFoldDB" id="A0A165HP20"/>
<dbReference type="EMBL" id="KV427606">
    <property type="protein sequence ID" value="KZT11993.1"/>
    <property type="molecule type" value="Genomic_DNA"/>
</dbReference>
<proteinExistence type="inferred from homology"/>
<dbReference type="InParanoid" id="A0A165HP20"/>
<reference evidence="9 10" key="1">
    <citation type="journal article" date="2016" name="Mol. Biol. Evol.">
        <title>Comparative Genomics of Early-Diverging Mushroom-Forming Fungi Provides Insights into the Origins of Lignocellulose Decay Capabilities.</title>
        <authorList>
            <person name="Nagy L.G."/>
            <person name="Riley R."/>
            <person name="Tritt A."/>
            <person name="Adam C."/>
            <person name="Daum C."/>
            <person name="Floudas D."/>
            <person name="Sun H."/>
            <person name="Yadav J.S."/>
            <person name="Pangilinan J."/>
            <person name="Larsson K.H."/>
            <person name="Matsuura K."/>
            <person name="Barry K."/>
            <person name="Labutti K."/>
            <person name="Kuo R."/>
            <person name="Ohm R.A."/>
            <person name="Bhattacharya S.S."/>
            <person name="Shirouzu T."/>
            <person name="Yoshinaga Y."/>
            <person name="Martin F.M."/>
            <person name="Grigoriev I.V."/>
            <person name="Hibbett D.S."/>
        </authorList>
    </citation>
    <scope>NUCLEOTIDE SEQUENCE [LARGE SCALE GENOMIC DNA]</scope>
    <source>
        <strain evidence="9 10">93-53</strain>
    </source>
</reference>
<evidence type="ECO:0000256" key="6">
    <source>
        <dbReference type="PIRNR" id="PIRNR018300"/>
    </source>
</evidence>
<dbReference type="GO" id="GO:0005658">
    <property type="term" value="C:alpha DNA polymerase:primase complex"/>
    <property type="evidence" value="ECO:0007669"/>
    <property type="project" value="TreeGrafter"/>
</dbReference>
<dbReference type="InterPro" id="IPR016722">
    <property type="entry name" value="DNA_pol_alpha_bsu"/>
</dbReference>
<dbReference type="InterPro" id="IPR054300">
    <property type="entry name" value="OB_DPOA2"/>
</dbReference>
<dbReference type="GeneID" id="63831131"/>
<feature type="domain" description="DNA polymerase alpha subunit B OB" evidence="8">
    <location>
        <begin position="173"/>
        <end position="291"/>
    </location>
</feature>
<dbReference type="PANTHER" id="PTHR23061:SF12">
    <property type="entry name" value="DNA POLYMERASE ALPHA SUBUNIT B"/>
    <property type="match status" value="1"/>
</dbReference>
<dbReference type="Proteomes" id="UP000076871">
    <property type="component" value="Unassembled WGS sequence"/>
</dbReference>
<evidence type="ECO:0000256" key="3">
    <source>
        <dbReference type="ARBA" id="ARBA00018596"/>
    </source>
</evidence>
<comment type="subcellular location">
    <subcellularLocation>
        <location evidence="1 6">Nucleus</location>
    </subcellularLocation>
</comment>
<evidence type="ECO:0000256" key="5">
    <source>
        <dbReference type="ARBA" id="ARBA00023242"/>
    </source>
</evidence>
<comment type="similarity">
    <text evidence="2 6">Belongs to the DNA polymerase alpha subunit B family.</text>
</comment>
<protein>
    <recommendedName>
        <fullName evidence="3 6">DNA polymerase alpha subunit B</fullName>
    </recommendedName>
</protein>
<accession>A0A165HP20</accession>
<dbReference type="GO" id="GO:0003677">
    <property type="term" value="F:DNA binding"/>
    <property type="evidence" value="ECO:0007669"/>
    <property type="project" value="InterPro"/>
</dbReference>